<gene>
    <name evidence="1" type="ORF">CRN52_23685</name>
</gene>
<reference evidence="1 2" key="1">
    <citation type="journal article" date="2018" name="Front. Microbiol.">
        <title>Phylogeny of Vibrio vulnificus from the Analysis of the Core-Genome: Implications for Intra-Species Taxonomy.</title>
        <authorList>
            <person name="Roig F.J."/>
            <person name="Gonzalez-Candelas F."/>
            <person name="Sanjuan E."/>
            <person name="Fouz B."/>
            <person name="Feil E.J."/>
            <person name="Llorens C."/>
            <person name="Baker-Austin C."/>
            <person name="Oliver J.D."/>
            <person name="Danin-Poleg Y."/>
            <person name="Gibas C.J."/>
            <person name="Kashi Y."/>
            <person name="Gulig P.A."/>
            <person name="Morrison S.S."/>
            <person name="Amaro C."/>
        </authorList>
    </citation>
    <scope>NUCLEOTIDE SEQUENCE [LARGE SCALE GENOMIC DNA]</scope>
    <source>
        <strain evidence="1 2">CECT4608</strain>
    </source>
</reference>
<dbReference type="EMBL" id="PDGH01000146">
    <property type="protein sequence ID" value="POB41988.1"/>
    <property type="molecule type" value="Genomic_DNA"/>
</dbReference>
<dbReference type="Proteomes" id="UP000237466">
    <property type="component" value="Unassembled WGS sequence"/>
</dbReference>
<proteinExistence type="predicted"/>
<name>A0A2S3QVV1_VIBVL</name>
<accession>A0A2S3QVV1</accession>
<evidence type="ECO:0000313" key="2">
    <source>
        <dbReference type="Proteomes" id="UP000237466"/>
    </source>
</evidence>
<organism evidence="1 2">
    <name type="scientific">Vibrio vulnificus</name>
    <dbReference type="NCBI Taxonomy" id="672"/>
    <lineage>
        <taxon>Bacteria</taxon>
        <taxon>Pseudomonadati</taxon>
        <taxon>Pseudomonadota</taxon>
        <taxon>Gammaproteobacteria</taxon>
        <taxon>Vibrionales</taxon>
        <taxon>Vibrionaceae</taxon>
        <taxon>Vibrio</taxon>
    </lineage>
</organism>
<sequence length="1015" mass="111272">MRIEHGLILLLTANVLVGCGGGGGGSSAPAVVKPSKQYRAPLESLDLTTTYVQSGEIVQPQLFEVKGDVAFELIGDESAQVVLLDSQGRIKVLKPGVAHVKAIDTSDTFQTSESNFTITIQKGWNDALSISPLYLTTTQSTPSSLTVRGAKGELIYRVLSDPNAIIDLSAQGEVQSRGRPGIARIQVIDLGDEFYSERSVEADVIVRAVDADSLSFAALSRAYQPGLVLAPKRLDTTPTEHIVYQIVKSEPDWEVAEFSQQNQGMLAIKNSGKVTVRATAYYPETYKTAQQTSEYEVTIDKAARQPLSVANMVTEYQANARLQPVVSNAKGEVQYRLLSGADVLHIDTVANLPVIDGVGQAEVEVTEQNLRNYQASSARFTIQIDKAPHQGIKQDPISLTYQQDLRIPFEFAGQKGRLTLVSGSSPQLALVEKTLFIKQAGQYSLQIEDDGGELYQSTQFTLSIDVAKAAAQPYQTQDYQETYYKDIQINLQQDLNPRTNDLLVLNNSDPSVVKVLDGGILHVLKAGETRLTIRRAETNNYLAGPVQYVNVRINSADSQLKAAQPLVEGTWTSAFGSIGAPLITGAVGKLSYYLAEGEPNDVVALDKDSGFMKMLNAGSVRVIVKDTGSSGVNAGETSFTTRVLPADNPVEIHYPNTIFEENKTIVPSLSLVMDKRSYRLINQADPTVKLTSGTEGSVSMLHAGSFEIEATVSARNYKTVTKRVTGTISKAAAKALDYKPQSIDFVPFKQVSLAMRSPIGTRSYKTMLSDSTISVDPISGVITLKDYLGDSQDQVASIVVSEDETRDYLALSQTSLNFTLNAPKAEQADSNHTLTEKQTVIISKLSGSAYAKLQEAQFGLMGVDRQLRPTDEQFKDYGEGMIAIVRVKPIGSDVLTEQRQLMLHIARFDDCANKLDQNNLAPFEAVSFDAQGYCQDGSATLRMTRVTVVDDTHLEKQAYELVRPMIFYRKGERRFLPESDGGRYPREEEVVSSLTYGDPRTLYEWVTLQFHYQPE</sequence>
<evidence type="ECO:0000313" key="1">
    <source>
        <dbReference type="EMBL" id="POB41988.1"/>
    </source>
</evidence>
<dbReference type="PROSITE" id="PS51257">
    <property type="entry name" value="PROKAR_LIPOPROTEIN"/>
    <property type="match status" value="1"/>
</dbReference>
<comment type="caution">
    <text evidence="1">The sequence shown here is derived from an EMBL/GenBank/DDBJ whole genome shotgun (WGS) entry which is preliminary data.</text>
</comment>
<dbReference type="AlphaFoldDB" id="A0A2S3QVV1"/>
<protein>
    <submittedName>
        <fullName evidence="1">D-tyrosyl-tRNA(Tyr) deacylase</fullName>
    </submittedName>
</protein>
<dbReference type="RefSeq" id="WP_103201290.1">
    <property type="nucleotide sequence ID" value="NZ_JASMUA010000002.1"/>
</dbReference>